<comment type="caution">
    <text evidence="1">The sequence shown here is derived from an EMBL/GenBank/DDBJ whole genome shotgun (WGS) entry which is preliminary data.</text>
</comment>
<reference evidence="1 2" key="1">
    <citation type="journal article" date="2019" name="Sci. Rep.">
        <title>Orb-weaving spider Araneus ventricosus genome elucidates the spidroin gene catalogue.</title>
        <authorList>
            <person name="Kono N."/>
            <person name="Nakamura H."/>
            <person name="Ohtoshi R."/>
            <person name="Moran D.A.P."/>
            <person name="Shinohara A."/>
            <person name="Yoshida Y."/>
            <person name="Fujiwara M."/>
            <person name="Mori M."/>
            <person name="Tomita M."/>
            <person name="Arakawa K."/>
        </authorList>
    </citation>
    <scope>NUCLEOTIDE SEQUENCE [LARGE SCALE GENOMIC DNA]</scope>
</reference>
<dbReference type="AlphaFoldDB" id="A0A4Y2PKB5"/>
<evidence type="ECO:0000313" key="2">
    <source>
        <dbReference type="Proteomes" id="UP000499080"/>
    </source>
</evidence>
<accession>A0A4Y2PKB5</accession>
<evidence type="ECO:0000313" key="1">
    <source>
        <dbReference type="EMBL" id="GBN51539.1"/>
    </source>
</evidence>
<gene>
    <name evidence="1" type="ORF">AVEN_186573_1</name>
</gene>
<organism evidence="1 2">
    <name type="scientific">Araneus ventricosus</name>
    <name type="common">Orbweaver spider</name>
    <name type="synonym">Epeira ventricosa</name>
    <dbReference type="NCBI Taxonomy" id="182803"/>
    <lineage>
        <taxon>Eukaryota</taxon>
        <taxon>Metazoa</taxon>
        <taxon>Ecdysozoa</taxon>
        <taxon>Arthropoda</taxon>
        <taxon>Chelicerata</taxon>
        <taxon>Arachnida</taxon>
        <taxon>Araneae</taxon>
        <taxon>Araneomorphae</taxon>
        <taxon>Entelegynae</taxon>
        <taxon>Araneoidea</taxon>
        <taxon>Araneidae</taxon>
        <taxon>Araneus</taxon>
    </lineage>
</organism>
<proteinExistence type="predicted"/>
<name>A0A4Y2PKB5_ARAVE</name>
<sequence length="101" mass="11987">MKATLGWEGEKKYQKYHTVDQTWTAPRAARVTAKLNERKLIFLPPKRWLAVAQRANFDLSRVVWLFSEQPQLVYLLVEYQTCLTLLHTQHILRKTCEEKKS</sequence>
<dbReference type="EMBL" id="BGPR01011473">
    <property type="protein sequence ID" value="GBN51539.1"/>
    <property type="molecule type" value="Genomic_DNA"/>
</dbReference>
<protein>
    <submittedName>
        <fullName evidence="1">Uncharacterized protein</fullName>
    </submittedName>
</protein>
<keyword evidence="2" id="KW-1185">Reference proteome</keyword>
<dbReference type="Proteomes" id="UP000499080">
    <property type="component" value="Unassembled WGS sequence"/>
</dbReference>